<accession>A0A369J602</accession>
<proteinExistence type="predicted"/>
<dbReference type="Proteomes" id="UP000076154">
    <property type="component" value="Unassembled WGS sequence"/>
</dbReference>
<name>A0A369J602_HYPMA</name>
<comment type="caution">
    <text evidence="1">The sequence shown here is derived from an EMBL/GenBank/DDBJ whole genome shotgun (WGS) entry which is preliminary data.</text>
</comment>
<dbReference type="AlphaFoldDB" id="A0A369J602"/>
<gene>
    <name evidence="1" type="ORF">Hypma_003739</name>
</gene>
<reference evidence="1" key="1">
    <citation type="submission" date="2018-04" db="EMBL/GenBank/DDBJ databases">
        <title>Whole genome sequencing of Hypsizygus marmoreus.</title>
        <authorList>
            <person name="Choi I.-G."/>
            <person name="Min B."/>
            <person name="Kim J.-G."/>
            <person name="Kim S."/>
            <person name="Oh Y.-L."/>
            <person name="Kong W.-S."/>
            <person name="Park H."/>
            <person name="Jeong J."/>
            <person name="Song E.-S."/>
        </authorList>
    </citation>
    <scope>NUCLEOTIDE SEQUENCE [LARGE SCALE GENOMIC DNA]</scope>
    <source>
        <strain evidence="1">51987-8</strain>
    </source>
</reference>
<evidence type="ECO:0000313" key="1">
    <source>
        <dbReference type="EMBL" id="RDB15835.1"/>
    </source>
</evidence>
<evidence type="ECO:0000313" key="2">
    <source>
        <dbReference type="Proteomes" id="UP000076154"/>
    </source>
</evidence>
<organism evidence="1 2">
    <name type="scientific">Hypsizygus marmoreus</name>
    <name type="common">White beech mushroom</name>
    <name type="synonym">Agaricus marmoreus</name>
    <dbReference type="NCBI Taxonomy" id="39966"/>
    <lineage>
        <taxon>Eukaryota</taxon>
        <taxon>Fungi</taxon>
        <taxon>Dikarya</taxon>
        <taxon>Basidiomycota</taxon>
        <taxon>Agaricomycotina</taxon>
        <taxon>Agaricomycetes</taxon>
        <taxon>Agaricomycetidae</taxon>
        <taxon>Agaricales</taxon>
        <taxon>Tricholomatineae</taxon>
        <taxon>Lyophyllaceae</taxon>
        <taxon>Hypsizygus</taxon>
    </lineage>
</organism>
<dbReference type="EMBL" id="LUEZ02000138">
    <property type="protein sequence ID" value="RDB15835.1"/>
    <property type="molecule type" value="Genomic_DNA"/>
</dbReference>
<protein>
    <submittedName>
        <fullName evidence="1">Uncharacterized protein</fullName>
    </submittedName>
</protein>
<dbReference type="InParanoid" id="A0A369J602"/>
<sequence length="89" mass="9943">MTYRDRCPGRNSGAYILHKGNIHTTTFVLHDAHIDSPLVHIYRTLRRKPLSRSGYQPGLAYQDIGHTRKALEKMTGGALNVDALQLGNS</sequence>
<keyword evidence="2" id="KW-1185">Reference proteome</keyword>